<evidence type="ECO:0000313" key="4">
    <source>
        <dbReference type="WBParaSite" id="BPAG_0001124601-mRNA-1"/>
    </source>
</evidence>
<proteinExistence type="predicted"/>
<feature type="transmembrane region" description="Helical" evidence="1">
    <location>
        <begin position="153"/>
        <end position="174"/>
    </location>
</feature>
<name>A0A0N4TRH1_BRUPA</name>
<dbReference type="Gene3D" id="2.10.60.10">
    <property type="entry name" value="CD59"/>
    <property type="match status" value="1"/>
</dbReference>
<accession>A0A0N4TRH1</accession>
<dbReference type="Proteomes" id="UP000278627">
    <property type="component" value="Unassembled WGS sequence"/>
</dbReference>
<sequence length="181" mass="20338">MDCLQESTVRCFCDKQNCEDSLICTGELCLIGFRSEDSQAHMEQLCSNAGDARDLAKCQHNWNGWQEVCACEEDFCNTFAYLRGSIEESTDNVADSQPLNLVENVSVDDFSQFTTHLTEFINLSTFCQQNKMIMHFQKESSIGSVGRHRGSNLIILLVIIPLSVGALAVCLIFINYHCKMC</sequence>
<reference evidence="2 3" key="2">
    <citation type="submission" date="2018-11" db="EMBL/GenBank/DDBJ databases">
        <authorList>
            <consortium name="Pathogen Informatics"/>
        </authorList>
    </citation>
    <scope>NUCLEOTIDE SEQUENCE [LARGE SCALE GENOMIC DNA]</scope>
</reference>
<keyword evidence="3" id="KW-1185">Reference proteome</keyword>
<evidence type="ECO:0000256" key="1">
    <source>
        <dbReference type="SAM" id="Phobius"/>
    </source>
</evidence>
<evidence type="ECO:0000313" key="2">
    <source>
        <dbReference type="EMBL" id="VDN92394.1"/>
    </source>
</evidence>
<dbReference type="EMBL" id="UZAD01013219">
    <property type="protein sequence ID" value="VDN92394.1"/>
    <property type="molecule type" value="Genomic_DNA"/>
</dbReference>
<evidence type="ECO:0000313" key="3">
    <source>
        <dbReference type="Proteomes" id="UP000278627"/>
    </source>
</evidence>
<keyword evidence="1" id="KW-0812">Transmembrane</keyword>
<keyword evidence="1" id="KW-1133">Transmembrane helix</keyword>
<dbReference type="AlphaFoldDB" id="A0A0N4TRH1"/>
<protein>
    <submittedName>
        <fullName evidence="4">GDNF domain-containing protein</fullName>
    </submittedName>
</protein>
<dbReference type="WBParaSite" id="BPAG_0001124601-mRNA-1">
    <property type="protein sequence ID" value="BPAG_0001124601-mRNA-1"/>
    <property type="gene ID" value="BPAG_0001124601"/>
</dbReference>
<reference evidence="4" key="1">
    <citation type="submission" date="2017-02" db="UniProtKB">
        <authorList>
            <consortium name="WormBaseParasite"/>
        </authorList>
    </citation>
    <scope>IDENTIFICATION</scope>
</reference>
<dbReference type="InterPro" id="IPR045860">
    <property type="entry name" value="Snake_toxin-like_sf"/>
</dbReference>
<keyword evidence="1" id="KW-0472">Membrane</keyword>
<gene>
    <name evidence="2" type="ORF">BPAG_LOCUS11208</name>
</gene>
<organism evidence="4">
    <name type="scientific">Brugia pahangi</name>
    <name type="common">Filarial nematode worm</name>
    <dbReference type="NCBI Taxonomy" id="6280"/>
    <lineage>
        <taxon>Eukaryota</taxon>
        <taxon>Metazoa</taxon>
        <taxon>Ecdysozoa</taxon>
        <taxon>Nematoda</taxon>
        <taxon>Chromadorea</taxon>
        <taxon>Rhabditida</taxon>
        <taxon>Spirurina</taxon>
        <taxon>Spiruromorpha</taxon>
        <taxon>Filarioidea</taxon>
        <taxon>Onchocercidae</taxon>
        <taxon>Brugia</taxon>
    </lineage>
</organism>